<dbReference type="SUPFAM" id="SSF51735">
    <property type="entry name" value="NAD(P)-binding Rossmann-fold domains"/>
    <property type="match status" value="1"/>
</dbReference>
<dbReference type="GO" id="GO:0006098">
    <property type="term" value="P:pentose-phosphate shunt"/>
    <property type="evidence" value="ECO:0007669"/>
    <property type="project" value="UniProtKB-KW"/>
</dbReference>
<feature type="active site" description="Proton donor" evidence="6">
    <location>
        <position position="191"/>
    </location>
</feature>
<dbReference type="Gene3D" id="1.10.1040.10">
    <property type="entry name" value="N-(1-d-carboxylethyl)-l-norvaline Dehydrogenase, domain 2"/>
    <property type="match status" value="1"/>
</dbReference>
<reference evidence="12" key="1">
    <citation type="submission" date="2014-11" db="EMBL/GenBank/DDBJ databases">
        <authorList>
            <person name="Hornung B.V."/>
        </authorList>
    </citation>
    <scope>NUCLEOTIDE SEQUENCE</scope>
    <source>
        <strain evidence="12">INE</strain>
    </source>
</reference>
<feature type="binding site" evidence="8">
    <location>
        <position position="104"/>
    </location>
    <ligand>
        <name>NADP(+)</name>
        <dbReference type="ChEBI" id="CHEBI:58349"/>
    </ligand>
</feature>
<feature type="domain" description="6-phosphogluconate dehydrogenase C-terminal" evidence="10">
    <location>
        <begin position="180"/>
        <end position="469"/>
    </location>
</feature>
<dbReference type="InterPro" id="IPR008927">
    <property type="entry name" value="6-PGluconate_DH-like_C_sf"/>
</dbReference>
<dbReference type="PANTHER" id="PTHR11811">
    <property type="entry name" value="6-PHOSPHOGLUCONATE DEHYDROGENASE"/>
    <property type="match status" value="1"/>
</dbReference>
<dbReference type="EMBL" id="CDGJ01000090">
    <property type="protein sequence ID" value="CEJ08700.1"/>
    <property type="molecule type" value="Genomic_DNA"/>
</dbReference>
<feature type="binding site" description="in other chain" evidence="7">
    <location>
        <begin position="130"/>
        <end position="132"/>
    </location>
    <ligand>
        <name>substrate</name>
        <note>ligand shared between dimeric partners</note>
    </ligand>
</feature>
<keyword evidence="4 9" id="KW-0311">Gluconate utilization</keyword>
<gene>
    <name evidence="11" type="ORF">DEACI_0157</name>
    <name evidence="12" type="ORF">DEACI_3179</name>
</gene>
<feature type="binding site" evidence="8">
    <location>
        <begin position="34"/>
        <end position="36"/>
    </location>
    <ligand>
        <name>NADP(+)</name>
        <dbReference type="ChEBI" id="CHEBI:58349"/>
    </ligand>
</feature>
<evidence type="ECO:0000256" key="8">
    <source>
        <dbReference type="PIRSR" id="PIRSR000109-3"/>
    </source>
</evidence>
<dbReference type="InterPro" id="IPR006114">
    <property type="entry name" value="6PGDH_C"/>
</dbReference>
<dbReference type="AlphaFoldDB" id="A0A8S0WVE7"/>
<dbReference type="KEGG" id="aacx:DEACI_0157"/>
<dbReference type="Proteomes" id="UP000836597">
    <property type="component" value="Chromosome"/>
</dbReference>
<evidence type="ECO:0000256" key="4">
    <source>
        <dbReference type="ARBA" id="ARBA00023064"/>
    </source>
</evidence>
<evidence type="ECO:0000256" key="3">
    <source>
        <dbReference type="ARBA" id="ARBA00023002"/>
    </source>
</evidence>
<evidence type="ECO:0000256" key="7">
    <source>
        <dbReference type="PIRSR" id="PIRSR000109-2"/>
    </source>
</evidence>
<dbReference type="InterPro" id="IPR006183">
    <property type="entry name" value="Pgluconate_DH"/>
</dbReference>
<feature type="binding site" evidence="7">
    <location>
        <position position="453"/>
    </location>
    <ligand>
        <name>substrate</name>
        <note>ligand shared between dimeric partners</note>
    </ligand>
</feature>
<comment type="pathway">
    <text evidence="5 9">Carbohydrate degradation; pentose phosphate pathway; D-ribulose 5-phosphate from D-glucose 6-phosphate (oxidative stage): step 3/3.</text>
</comment>
<dbReference type="FunFam" id="3.40.50.720:FF:000007">
    <property type="entry name" value="6-phosphogluconate dehydrogenase, decarboxylating"/>
    <property type="match status" value="1"/>
</dbReference>
<evidence type="ECO:0000313" key="13">
    <source>
        <dbReference type="Proteomes" id="UP001071230"/>
    </source>
</evidence>
<dbReference type="InterPro" id="IPR036291">
    <property type="entry name" value="NAD(P)-bd_dom_sf"/>
</dbReference>
<dbReference type="Pfam" id="PF03446">
    <property type="entry name" value="NAD_binding_2"/>
    <property type="match status" value="1"/>
</dbReference>
<organism evidence="11">
    <name type="scientific">Acididesulfobacillus acetoxydans</name>
    <dbReference type="NCBI Taxonomy" id="1561005"/>
    <lineage>
        <taxon>Bacteria</taxon>
        <taxon>Bacillati</taxon>
        <taxon>Bacillota</taxon>
        <taxon>Clostridia</taxon>
        <taxon>Eubacteriales</taxon>
        <taxon>Peptococcaceae</taxon>
        <taxon>Acididesulfobacillus</taxon>
    </lineage>
</organism>
<dbReference type="InterPro" id="IPR013328">
    <property type="entry name" value="6PGD_dom2"/>
</dbReference>
<comment type="catalytic activity">
    <reaction evidence="5 9">
        <text>6-phospho-D-gluconate + NADP(+) = D-ribulose 5-phosphate + CO2 + NADPH</text>
        <dbReference type="Rhea" id="RHEA:10116"/>
        <dbReference type="ChEBI" id="CHEBI:16526"/>
        <dbReference type="ChEBI" id="CHEBI:57783"/>
        <dbReference type="ChEBI" id="CHEBI:58121"/>
        <dbReference type="ChEBI" id="CHEBI:58349"/>
        <dbReference type="ChEBI" id="CHEBI:58759"/>
        <dbReference type="EC" id="1.1.1.44"/>
    </reaction>
</comment>
<evidence type="ECO:0000313" key="11">
    <source>
        <dbReference type="EMBL" id="CAA7599531.1"/>
    </source>
</evidence>
<dbReference type="GO" id="GO:0019521">
    <property type="term" value="P:D-gluconate metabolic process"/>
    <property type="evidence" value="ECO:0007669"/>
    <property type="project" value="UniProtKB-KW"/>
</dbReference>
<evidence type="ECO:0000256" key="5">
    <source>
        <dbReference type="PIRNR" id="PIRNR000109"/>
    </source>
</evidence>
<dbReference type="InterPro" id="IPR006113">
    <property type="entry name" value="6PGDH_Gnd/GntZ"/>
</dbReference>
<feature type="binding site" description="in other chain" evidence="7">
    <location>
        <position position="192"/>
    </location>
    <ligand>
        <name>substrate</name>
        <note>ligand shared between dimeric partners</note>
    </ligand>
</feature>
<accession>A0A8S0WVE7</accession>
<feature type="binding site" evidence="7">
    <location>
        <position position="447"/>
    </location>
    <ligand>
        <name>substrate</name>
        <note>ligand shared between dimeric partners</note>
    </ligand>
</feature>
<feature type="binding site" description="in other chain" evidence="7">
    <location>
        <position position="262"/>
    </location>
    <ligand>
        <name>substrate</name>
        <note>ligand shared between dimeric partners</note>
    </ligand>
</feature>
<evidence type="ECO:0000256" key="1">
    <source>
        <dbReference type="ARBA" id="ARBA00008419"/>
    </source>
</evidence>
<dbReference type="EMBL" id="LR746496">
    <property type="protein sequence ID" value="CAA7599531.1"/>
    <property type="molecule type" value="Genomic_DNA"/>
</dbReference>
<dbReference type="SMART" id="SM01350">
    <property type="entry name" value="6PGD"/>
    <property type="match status" value="1"/>
</dbReference>
<feature type="binding site" description="in other chain" evidence="7">
    <location>
        <begin position="187"/>
        <end position="188"/>
    </location>
    <ligand>
        <name>substrate</name>
        <note>ligand shared between dimeric partners</note>
    </ligand>
</feature>
<dbReference type="InterPro" id="IPR006115">
    <property type="entry name" value="6PGDH_NADP-bd"/>
</dbReference>
<proteinExistence type="inferred from homology"/>
<keyword evidence="13" id="KW-1185">Reference proteome</keyword>
<dbReference type="Proteomes" id="UP001071230">
    <property type="component" value="Unassembled WGS sequence"/>
</dbReference>
<dbReference type="InterPro" id="IPR006184">
    <property type="entry name" value="6PGdom_BS"/>
</dbReference>
<dbReference type="EC" id="1.1.1.44" evidence="5 9"/>
<keyword evidence="3 5" id="KW-0560">Oxidoreductase</keyword>
<evidence type="ECO:0000256" key="2">
    <source>
        <dbReference type="ARBA" id="ARBA00011738"/>
    </source>
</evidence>
<dbReference type="RefSeq" id="WP_240983329.1">
    <property type="nucleotide sequence ID" value="NZ_CDGJ01000090.1"/>
</dbReference>
<name>A0A8S0WVE7_9FIRM</name>
<comment type="similarity">
    <text evidence="1 5 9">Belongs to the 6-phosphogluconate dehydrogenase family.</text>
</comment>
<comment type="function">
    <text evidence="5">Catalyzes the oxidative decarboxylation of 6-phosphogluconate to ribulose 5-phosphate and CO(2), with concomitant reduction of NADP to NADPH.</text>
</comment>
<dbReference type="NCBIfam" id="NF006765">
    <property type="entry name" value="PRK09287.1"/>
    <property type="match status" value="1"/>
</dbReference>
<evidence type="ECO:0000259" key="10">
    <source>
        <dbReference type="SMART" id="SM01350"/>
    </source>
</evidence>
<keyword evidence="5 9" id="KW-0521">NADP</keyword>
<dbReference type="Gene3D" id="1.20.5.320">
    <property type="entry name" value="6-Phosphogluconate Dehydrogenase, domain 3"/>
    <property type="match status" value="1"/>
</dbReference>
<evidence type="ECO:0000256" key="6">
    <source>
        <dbReference type="PIRSR" id="PIRSR000109-1"/>
    </source>
</evidence>
<dbReference type="GO" id="GO:0050661">
    <property type="term" value="F:NADP binding"/>
    <property type="evidence" value="ECO:0007669"/>
    <property type="project" value="InterPro"/>
</dbReference>
<evidence type="ECO:0000313" key="12">
    <source>
        <dbReference type="EMBL" id="CEJ08700.1"/>
    </source>
</evidence>
<sequence>MEAYSDIGLVGLAVMGENLALNIERQGFSVAVFNRTGEKTTRFLAGRARGKALAAAYSLPELTGLLRRPRKIMLMVKAGRPVDEIIGQLLPHLEAGDILLDCGNSHFEDTRRRNARLAQAGVLFLGVGVSGGEEGALNGPSIMIGGNEEAYRELAGLFNRIAARAAGTPCAFYFGPDGAGHYVKMIHNGIEYADMQLIAESYHLLKAAVGLEAEEMAEVFRTWNEGELESFLIEITAEILARPDEESGRPLVEMIRDQAEQKGTGKWTCQSALELGVPAPTITEAVYARGLSALKAERVEAARAFPGPNPRYAGDKEKFLAALRDALYAAKICSYAQGFALLRAAGQAYGWELDLSRAALVWRSGCIIRAGFLDRIAEAYGKSPGLVNLMLDPFFRERLNRAQAGWRRVVASAKELGIATPALSSSLDYFDGYRTADLPANLIQAQRDYFGAHMFERTDRPGKFHVVWQDEVQGAGNN</sequence>
<feature type="binding site" evidence="8">
    <location>
        <begin position="76"/>
        <end position="78"/>
    </location>
    <ligand>
        <name>NADP(+)</name>
        <dbReference type="ChEBI" id="CHEBI:58349"/>
    </ligand>
</feature>
<feature type="binding site" evidence="8">
    <location>
        <begin position="11"/>
        <end position="16"/>
    </location>
    <ligand>
        <name>NADP(+)</name>
        <dbReference type="ChEBI" id="CHEBI:58349"/>
    </ligand>
</feature>
<dbReference type="FunFam" id="1.20.5.320:FF:000001">
    <property type="entry name" value="6-phosphogluconate dehydrogenase, decarboxylating"/>
    <property type="match status" value="1"/>
</dbReference>
<comment type="subunit">
    <text evidence="2 5">Homodimer.</text>
</comment>
<dbReference type="FunFam" id="1.10.1040.10:FF:000002">
    <property type="entry name" value="6-phosphogluconate dehydrogenase, decarboxylating"/>
    <property type="match status" value="1"/>
</dbReference>
<dbReference type="NCBIfam" id="TIGR00873">
    <property type="entry name" value="gnd"/>
    <property type="match status" value="1"/>
</dbReference>
<dbReference type="Pfam" id="PF00393">
    <property type="entry name" value="6PGD"/>
    <property type="match status" value="1"/>
</dbReference>
<feature type="binding site" description="in other chain" evidence="7">
    <location>
        <position position="104"/>
    </location>
    <ligand>
        <name>substrate</name>
        <note>ligand shared between dimeric partners</note>
    </ligand>
</feature>
<evidence type="ECO:0000256" key="9">
    <source>
        <dbReference type="RuleBase" id="RU000485"/>
    </source>
</evidence>
<dbReference type="PROSITE" id="PS00461">
    <property type="entry name" value="6PGD"/>
    <property type="match status" value="1"/>
</dbReference>
<keyword evidence="5 9" id="KW-0570">Pentose shunt</keyword>
<feature type="binding site" description="in other chain" evidence="7">
    <location>
        <position position="289"/>
    </location>
    <ligand>
        <name>substrate</name>
        <note>ligand shared between dimeric partners</note>
    </ligand>
</feature>
<dbReference type="SUPFAM" id="SSF48179">
    <property type="entry name" value="6-phosphogluconate dehydrogenase C-terminal domain-like"/>
    <property type="match status" value="1"/>
</dbReference>
<feature type="active site" description="Proton acceptor" evidence="6">
    <location>
        <position position="184"/>
    </location>
</feature>
<protein>
    <recommendedName>
        <fullName evidence="5 9">6-phosphogluconate dehydrogenase, decarboxylating</fullName>
        <ecNumber evidence="5 9">1.1.1.44</ecNumber>
    </recommendedName>
</protein>
<dbReference type="PRINTS" id="PR00076">
    <property type="entry name" value="6PGDHDRGNASE"/>
</dbReference>
<reference evidence="11" key="2">
    <citation type="submission" date="2020-01" db="EMBL/GenBank/DDBJ databases">
        <authorList>
            <person name="Hornung B."/>
        </authorList>
    </citation>
    <scope>NUCLEOTIDE SEQUENCE</scope>
    <source>
        <strain evidence="11">PacBioINE</strain>
    </source>
</reference>
<dbReference type="Gene3D" id="3.40.50.720">
    <property type="entry name" value="NAD(P)-binding Rossmann-like Domain"/>
    <property type="match status" value="1"/>
</dbReference>
<dbReference type="GO" id="GO:0004616">
    <property type="term" value="F:phosphogluconate dehydrogenase (decarboxylating) activity"/>
    <property type="evidence" value="ECO:0007669"/>
    <property type="project" value="UniProtKB-EC"/>
</dbReference>
<dbReference type="PIRSF" id="PIRSF000109">
    <property type="entry name" value="6PGD"/>
    <property type="match status" value="1"/>
</dbReference>